<keyword evidence="5" id="KW-1185">Reference proteome</keyword>
<dbReference type="GO" id="GO:0045087">
    <property type="term" value="P:innate immune response"/>
    <property type="evidence" value="ECO:0007669"/>
    <property type="project" value="InterPro"/>
</dbReference>
<dbReference type="Pfam" id="PF17232">
    <property type="entry name" value="Pep1_7"/>
    <property type="match status" value="1"/>
</dbReference>
<protein>
    <submittedName>
        <fullName evidence="4">Uncharacterized protein</fullName>
    </submittedName>
</protein>
<sequence length="87" mass="10105">MERSAEEEKRGEETYYLYSPCYLVEQLIKALYKCLGKDTQQAEADTTPASGAETQMKATVISLLFFLFFCHFLFYFLSFQTLKINFG</sequence>
<keyword evidence="3" id="KW-1133">Transmembrane helix</keyword>
<evidence type="ECO:0000313" key="4">
    <source>
        <dbReference type="EMBL" id="KAK9230557.1"/>
    </source>
</evidence>
<reference evidence="4 5" key="1">
    <citation type="submission" date="2024-05" db="EMBL/GenBank/DDBJ databases">
        <title>Haplotype-resolved chromosome-level genome assembly of Huyou (Citrus changshanensis).</title>
        <authorList>
            <person name="Miao C."/>
            <person name="Chen W."/>
            <person name="Wu Y."/>
            <person name="Wang L."/>
            <person name="Zhao S."/>
            <person name="Grierson D."/>
            <person name="Xu C."/>
            <person name="Chen K."/>
        </authorList>
    </citation>
    <scope>NUCLEOTIDE SEQUENCE [LARGE SCALE GENOMIC DNA]</scope>
    <source>
        <strain evidence="4">01-14</strain>
        <tissue evidence="4">Leaf</tissue>
    </source>
</reference>
<organism evidence="4 5">
    <name type="scientific">Citrus x changshan-huyou</name>
    <dbReference type="NCBI Taxonomy" id="2935761"/>
    <lineage>
        <taxon>Eukaryota</taxon>
        <taxon>Viridiplantae</taxon>
        <taxon>Streptophyta</taxon>
        <taxon>Embryophyta</taxon>
        <taxon>Tracheophyta</taxon>
        <taxon>Spermatophyta</taxon>
        <taxon>Magnoliopsida</taxon>
        <taxon>eudicotyledons</taxon>
        <taxon>Gunneridae</taxon>
        <taxon>Pentapetalae</taxon>
        <taxon>rosids</taxon>
        <taxon>malvids</taxon>
        <taxon>Sapindales</taxon>
        <taxon>Rutaceae</taxon>
        <taxon>Aurantioideae</taxon>
        <taxon>Citrus</taxon>
    </lineage>
</organism>
<keyword evidence="3" id="KW-0472">Membrane</keyword>
<comment type="caution">
    <text evidence="4">The sequence shown here is derived from an EMBL/GenBank/DDBJ whole genome shotgun (WGS) entry which is preliminary data.</text>
</comment>
<evidence type="ECO:0000256" key="1">
    <source>
        <dbReference type="ARBA" id="ARBA00011021"/>
    </source>
</evidence>
<dbReference type="Proteomes" id="UP001428341">
    <property type="component" value="Unassembled WGS sequence"/>
</dbReference>
<evidence type="ECO:0000256" key="3">
    <source>
        <dbReference type="SAM" id="Phobius"/>
    </source>
</evidence>
<keyword evidence="3" id="KW-0812">Transmembrane</keyword>
<feature type="transmembrane region" description="Helical" evidence="3">
    <location>
        <begin position="58"/>
        <end position="77"/>
    </location>
</feature>
<accession>A0AAP0N399</accession>
<evidence type="ECO:0000313" key="5">
    <source>
        <dbReference type="Proteomes" id="UP001428341"/>
    </source>
</evidence>
<keyword evidence="2" id="KW-0611">Plant defense</keyword>
<dbReference type="EMBL" id="JBCGBO010000001">
    <property type="protein sequence ID" value="KAK9230557.1"/>
    <property type="molecule type" value="Genomic_DNA"/>
</dbReference>
<proteinExistence type="inferred from homology"/>
<dbReference type="InterPro" id="IPR035176">
    <property type="entry name" value="PEP"/>
</dbReference>
<evidence type="ECO:0000256" key="2">
    <source>
        <dbReference type="ARBA" id="ARBA00022821"/>
    </source>
</evidence>
<dbReference type="AlphaFoldDB" id="A0AAP0N399"/>
<name>A0AAP0N399_9ROSI</name>
<comment type="similarity">
    <text evidence="1">Belongs to the brassicaceae elicitor peptide family.</text>
</comment>
<gene>
    <name evidence="4" type="ORF">WN944_023528</name>
</gene>